<sequence>MNIDFSTKKGEIVFNELSLEKNIPLDKQQDFLKEDMLQVEFPCGYILDVGWRPSFDINGRFYIYLIKDFDWEEPVYSGNAGDIDSLLFEINQAINKL</sequence>
<protein>
    <recommendedName>
        <fullName evidence="3">SMI1/KNR4 family protein</fullName>
    </recommendedName>
</protein>
<gene>
    <name evidence="1" type="ORF">NCTC7406_04062</name>
</gene>
<organism evidence="1 2">
    <name type="scientific">Salmonella enterica subsp. enterica serovar Sanjuan</name>
    <dbReference type="NCBI Taxonomy" id="1160765"/>
    <lineage>
        <taxon>Bacteria</taxon>
        <taxon>Pseudomonadati</taxon>
        <taxon>Pseudomonadota</taxon>
        <taxon>Gammaproteobacteria</taxon>
        <taxon>Enterobacterales</taxon>
        <taxon>Enterobacteriaceae</taxon>
        <taxon>Salmonella</taxon>
    </lineage>
</organism>
<name>A0A3S4FDH5_SALET</name>
<dbReference type="AlphaFoldDB" id="A0A3S4FDH5"/>
<evidence type="ECO:0008006" key="3">
    <source>
        <dbReference type="Google" id="ProtNLM"/>
    </source>
</evidence>
<evidence type="ECO:0000313" key="1">
    <source>
        <dbReference type="EMBL" id="VEA08848.1"/>
    </source>
</evidence>
<dbReference type="EMBL" id="LR134142">
    <property type="protein sequence ID" value="VEA08848.1"/>
    <property type="molecule type" value="Genomic_DNA"/>
</dbReference>
<dbReference type="Proteomes" id="UP000276345">
    <property type="component" value="Chromosome"/>
</dbReference>
<proteinExistence type="predicted"/>
<accession>A0A3S4FDH5</accession>
<reference evidence="1 2" key="1">
    <citation type="submission" date="2018-12" db="EMBL/GenBank/DDBJ databases">
        <authorList>
            <consortium name="Pathogen Informatics"/>
        </authorList>
    </citation>
    <scope>NUCLEOTIDE SEQUENCE [LARGE SCALE GENOMIC DNA]</scope>
    <source>
        <strain evidence="1 2">NCTC7406</strain>
    </source>
</reference>
<evidence type="ECO:0000313" key="2">
    <source>
        <dbReference type="Proteomes" id="UP000276345"/>
    </source>
</evidence>